<keyword evidence="3" id="KW-1185">Reference proteome</keyword>
<gene>
    <name evidence="2" type="ORF">GTH32_14055</name>
</gene>
<name>A0A7X5LMZ4_9ALTE</name>
<comment type="caution">
    <text evidence="2">The sequence shown here is derived from an EMBL/GenBank/DDBJ whole genome shotgun (WGS) entry which is preliminary data.</text>
</comment>
<dbReference type="Proteomes" id="UP000470213">
    <property type="component" value="Unassembled WGS sequence"/>
</dbReference>
<reference evidence="2 3" key="1">
    <citation type="submission" date="2020-01" db="EMBL/GenBank/DDBJ databases">
        <authorList>
            <person name="Chen J."/>
            <person name="Zhu S."/>
            <person name="Yang J."/>
        </authorList>
    </citation>
    <scope>NUCLEOTIDE SEQUENCE [LARGE SCALE GENOMIC DNA]</scope>
    <source>
        <strain evidence="2 3">345S023</strain>
    </source>
</reference>
<evidence type="ECO:0000313" key="2">
    <source>
        <dbReference type="EMBL" id="NDV92301.1"/>
    </source>
</evidence>
<dbReference type="EMBL" id="JAAAWN010000020">
    <property type="protein sequence ID" value="NDV92301.1"/>
    <property type="molecule type" value="Genomic_DNA"/>
</dbReference>
<keyword evidence="1" id="KW-0812">Transmembrane</keyword>
<evidence type="ECO:0000313" key="3">
    <source>
        <dbReference type="Proteomes" id="UP000470213"/>
    </source>
</evidence>
<keyword evidence="1" id="KW-0472">Membrane</keyword>
<proteinExistence type="predicted"/>
<accession>A0A7X5LMZ4</accession>
<sequence>MSTPPLAMKSKTRIGLSWLLLFVGLQLVALIGQYFSLSSTTHQAMDKVERRVSLDSAFLDVGNTTLNTPVNQYAVSRYLNRINETLRQQGYPVRVSKIQDITAEQDIAPHFNNSITTVFDNAEQRIEIEIRVASIESSLSFSWVALITTLLIAPFFMLSSTPRKRTQVADIEQPVVPVPTLIINLEQKTISNGVDEKAITLQNKPLCFYTALVRFCIENPTVPLSPHKDVPYELVALANKSFARLIELGHTKRKRPDFNANLDKTLSEIRAALDEVFSSFPEEKEIYSPPRAQGEGSRSKQHSYALAKIKLEDVQIIGN</sequence>
<dbReference type="AlphaFoldDB" id="A0A7X5LMZ4"/>
<keyword evidence="1" id="KW-1133">Transmembrane helix</keyword>
<feature type="transmembrane region" description="Helical" evidence="1">
    <location>
        <begin position="140"/>
        <end position="158"/>
    </location>
</feature>
<evidence type="ECO:0000256" key="1">
    <source>
        <dbReference type="SAM" id="Phobius"/>
    </source>
</evidence>
<dbReference type="RefSeq" id="WP_163086898.1">
    <property type="nucleotide sequence ID" value="NZ_JAAAWN010000020.1"/>
</dbReference>
<organism evidence="2 3">
    <name type="scientific">Alteromonas profundi</name>
    <dbReference type="NCBI Taxonomy" id="2696062"/>
    <lineage>
        <taxon>Bacteria</taxon>
        <taxon>Pseudomonadati</taxon>
        <taxon>Pseudomonadota</taxon>
        <taxon>Gammaproteobacteria</taxon>
        <taxon>Alteromonadales</taxon>
        <taxon>Alteromonadaceae</taxon>
        <taxon>Alteromonas/Salinimonas group</taxon>
        <taxon>Alteromonas</taxon>
    </lineage>
</organism>
<protein>
    <submittedName>
        <fullName evidence="2">Uncharacterized protein</fullName>
    </submittedName>
</protein>